<dbReference type="Proteomes" id="UP000185984">
    <property type="component" value="Unassembled WGS sequence"/>
</dbReference>
<dbReference type="AlphaFoldDB" id="A0A1U7HN03"/>
<evidence type="ECO:0000256" key="6">
    <source>
        <dbReference type="ARBA" id="ARBA00023136"/>
    </source>
</evidence>
<dbReference type="EMBL" id="MRCC01000011">
    <property type="protein sequence ID" value="OKH24973.1"/>
    <property type="molecule type" value="Genomic_DNA"/>
</dbReference>
<evidence type="ECO:0000256" key="4">
    <source>
        <dbReference type="ARBA" id="ARBA00022692"/>
    </source>
</evidence>
<organism evidence="9 10">
    <name type="scientific">Chroogloeocystis siderophila 5.2 s.c.1</name>
    <dbReference type="NCBI Taxonomy" id="247279"/>
    <lineage>
        <taxon>Bacteria</taxon>
        <taxon>Bacillati</taxon>
        <taxon>Cyanobacteriota</taxon>
        <taxon>Cyanophyceae</taxon>
        <taxon>Oscillatoriophycideae</taxon>
        <taxon>Chroococcales</taxon>
        <taxon>Chroococcaceae</taxon>
        <taxon>Chroogloeocystis</taxon>
    </lineage>
</organism>
<keyword evidence="5 7" id="KW-1133">Transmembrane helix</keyword>
<feature type="transmembrane region" description="Helical" evidence="7">
    <location>
        <begin position="121"/>
        <end position="138"/>
    </location>
</feature>
<evidence type="ECO:0000256" key="5">
    <source>
        <dbReference type="ARBA" id="ARBA00022989"/>
    </source>
</evidence>
<dbReference type="SUPFAM" id="SSF161111">
    <property type="entry name" value="Cation efflux protein transmembrane domain-like"/>
    <property type="match status" value="1"/>
</dbReference>
<evidence type="ECO:0000259" key="8">
    <source>
        <dbReference type="Pfam" id="PF01545"/>
    </source>
</evidence>
<feature type="transmembrane region" description="Helical" evidence="7">
    <location>
        <begin position="43"/>
        <end position="68"/>
    </location>
</feature>
<evidence type="ECO:0000313" key="9">
    <source>
        <dbReference type="EMBL" id="OKH24973.1"/>
    </source>
</evidence>
<evidence type="ECO:0000256" key="3">
    <source>
        <dbReference type="ARBA" id="ARBA00022448"/>
    </source>
</evidence>
<feature type="transmembrane region" description="Helical" evidence="7">
    <location>
        <begin position="184"/>
        <end position="205"/>
    </location>
</feature>
<evidence type="ECO:0000256" key="1">
    <source>
        <dbReference type="ARBA" id="ARBA00004141"/>
    </source>
</evidence>
<feature type="transmembrane region" description="Helical" evidence="7">
    <location>
        <begin position="88"/>
        <end position="109"/>
    </location>
</feature>
<dbReference type="GO" id="GO:0015341">
    <property type="term" value="F:zinc efflux antiporter activity"/>
    <property type="evidence" value="ECO:0007669"/>
    <property type="project" value="TreeGrafter"/>
</dbReference>
<feature type="transmembrane region" description="Helical" evidence="7">
    <location>
        <begin position="158"/>
        <end position="178"/>
    </location>
</feature>
<dbReference type="GO" id="GO:0015086">
    <property type="term" value="F:cadmium ion transmembrane transporter activity"/>
    <property type="evidence" value="ECO:0007669"/>
    <property type="project" value="TreeGrafter"/>
</dbReference>
<dbReference type="InterPro" id="IPR002524">
    <property type="entry name" value="Cation_efflux"/>
</dbReference>
<name>A0A1U7HN03_9CHRO</name>
<dbReference type="NCBIfam" id="TIGR01297">
    <property type="entry name" value="CDF"/>
    <property type="match status" value="1"/>
</dbReference>
<reference evidence="9 10" key="1">
    <citation type="submission" date="2016-11" db="EMBL/GenBank/DDBJ databases">
        <title>Draft Genome Sequences of Nine Cyanobacterial Strains from Diverse Habitats.</title>
        <authorList>
            <person name="Zhu T."/>
            <person name="Hou S."/>
            <person name="Lu X."/>
            <person name="Hess W.R."/>
        </authorList>
    </citation>
    <scope>NUCLEOTIDE SEQUENCE [LARGE SCALE GENOMIC DNA]</scope>
    <source>
        <strain evidence="9 10">5.2 s.c.1</strain>
    </source>
</reference>
<evidence type="ECO:0000256" key="2">
    <source>
        <dbReference type="ARBA" id="ARBA00008114"/>
    </source>
</evidence>
<dbReference type="InterPro" id="IPR050291">
    <property type="entry name" value="CDF_Transporter"/>
</dbReference>
<protein>
    <recommendedName>
        <fullName evidence="8">Cation efflux protein transmembrane domain-containing protein</fullName>
    </recommendedName>
</protein>
<dbReference type="OrthoDB" id="2388015at2"/>
<feature type="transmembrane region" description="Helical" evidence="7">
    <location>
        <begin position="21"/>
        <end position="37"/>
    </location>
</feature>
<dbReference type="GO" id="GO:0006882">
    <property type="term" value="P:intracellular zinc ion homeostasis"/>
    <property type="evidence" value="ECO:0007669"/>
    <property type="project" value="TreeGrafter"/>
</dbReference>
<dbReference type="GO" id="GO:0005886">
    <property type="term" value="C:plasma membrane"/>
    <property type="evidence" value="ECO:0007669"/>
    <property type="project" value="TreeGrafter"/>
</dbReference>
<proteinExistence type="inferred from homology"/>
<evidence type="ECO:0000256" key="7">
    <source>
        <dbReference type="SAM" id="Phobius"/>
    </source>
</evidence>
<accession>A0A1U7HN03</accession>
<dbReference type="GO" id="GO:0015093">
    <property type="term" value="F:ferrous iron transmembrane transporter activity"/>
    <property type="evidence" value="ECO:0007669"/>
    <property type="project" value="TreeGrafter"/>
</dbReference>
<dbReference type="PANTHER" id="PTHR43840:SF15">
    <property type="entry name" value="MITOCHONDRIAL METAL TRANSPORTER 1-RELATED"/>
    <property type="match status" value="1"/>
</dbReference>
<sequence length="308" mass="34498">MYKSSVRQRQPNETSILKLSLYVSCVTAGIGVVFGLISESNAIILDGIASAISLISTWLSVIASRLVLKPENERFQFGYRHIEPLVNFVRSLIVIAVSLYAVLTAVVQIRQGGRSITDGWVLAYALITLLVSALIYTYQMRYVARTGATSIRLEAQEWWIDCLSSLGILAGYGVALWLEQRGLIRIAALIDPILVFLIVAITLPFPVKTLHQNLLDILLIAPDEEIQENICSTVAKVGSQYGFERFRLHTSQYGNSLDVEVNIIVDDSFIIPGVSYLDRIRQDIWEGLNMPSYRLWLVVCFVGDERWA</sequence>
<keyword evidence="4 7" id="KW-0812">Transmembrane</keyword>
<feature type="domain" description="Cation efflux protein transmembrane" evidence="8">
    <location>
        <begin position="17"/>
        <end position="217"/>
    </location>
</feature>
<evidence type="ECO:0000313" key="10">
    <source>
        <dbReference type="Proteomes" id="UP000185984"/>
    </source>
</evidence>
<keyword evidence="3" id="KW-0813">Transport</keyword>
<dbReference type="InterPro" id="IPR058533">
    <property type="entry name" value="Cation_efflux_TM"/>
</dbReference>
<comment type="caution">
    <text evidence="9">The sequence shown here is derived from an EMBL/GenBank/DDBJ whole genome shotgun (WGS) entry which is preliminary data.</text>
</comment>
<dbReference type="STRING" id="247279.NIES1031_14045"/>
<dbReference type="PANTHER" id="PTHR43840">
    <property type="entry name" value="MITOCHONDRIAL METAL TRANSPORTER 1-RELATED"/>
    <property type="match status" value="1"/>
</dbReference>
<comment type="similarity">
    <text evidence="2">Belongs to the cation diffusion facilitator (CDF) transporter (TC 2.A.4) family.</text>
</comment>
<gene>
    <name evidence="9" type="ORF">NIES1031_14045</name>
</gene>
<dbReference type="Pfam" id="PF01545">
    <property type="entry name" value="Cation_efflux"/>
    <property type="match status" value="1"/>
</dbReference>
<keyword evidence="10" id="KW-1185">Reference proteome</keyword>
<dbReference type="RefSeq" id="WP_073550126.1">
    <property type="nucleotide sequence ID" value="NZ_CAWMVK010000003.1"/>
</dbReference>
<dbReference type="InterPro" id="IPR027469">
    <property type="entry name" value="Cation_efflux_TMD_sf"/>
</dbReference>
<dbReference type="Gene3D" id="1.20.1510.10">
    <property type="entry name" value="Cation efflux protein transmembrane domain"/>
    <property type="match status" value="1"/>
</dbReference>
<keyword evidence="6 7" id="KW-0472">Membrane</keyword>
<comment type="subcellular location">
    <subcellularLocation>
        <location evidence="1">Membrane</location>
        <topology evidence="1">Multi-pass membrane protein</topology>
    </subcellularLocation>
</comment>